<organism evidence="3 5">
    <name type="scientific">Photinus pyralis</name>
    <name type="common">Common eastern firefly</name>
    <name type="synonym">Lampyris pyralis</name>
    <dbReference type="NCBI Taxonomy" id="7054"/>
    <lineage>
        <taxon>Eukaryota</taxon>
        <taxon>Metazoa</taxon>
        <taxon>Ecdysozoa</taxon>
        <taxon>Arthropoda</taxon>
        <taxon>Hexapoda</taxon>
        <taxon>Insecta</taxon>
        <taxon>Pterygota</taxon>
        <taxon>Neoptera</taxon>
        <taxon>Endopterygota</taxon>
        <taxon>Coleoptera</taxon>
        <taxon>Polyphaga</taxon>
        <taxon>Elateriformia</taxon>
        <taxon>Elateroidea</taxon>
        <taxon>Lampyridae</taxon>
        <taxon>Lampyrinae</taxon>
        <taxon>Photinus</taxon>
    </lineage>
</organism>
<reference evidence="3 5" key="1">
    <citation type="journal article" date="2018" name="Elife">
        <title>Firefly genomes illuminate parallel origins of bioluminescence in beetles.</title>
        <authorList>
            <person name="Fallon T.R."/>
            <person name="Lower S.E."/>
            <person name="Chang C.H."/>
            <person name="Bessho-Uehara M."/>
            <person name="Martin G.J."/>
            <person name="Bewick A.J."/>
            <person name="Behringer M."/>
            <person name="Debat H.J."/>
            <person name="Wong I."/>
            <person name="Day J.C."/>
            <person name="Suvorov A."/>
            <person name="Silva C.J."/>
            <person name="Stanger-Hall K.F."/>
            <person name="Hall D.W."/>
            <person name="Schmitz R.J."/>
            <person name="Nelson D.R."/>
            <person name="Lewis S.M."/>
            <person name="Shigenobu S."/>
            <person name="Bybee S.M."/>
            <person name="Larracuente A.M."/>
            <person name="Oba Y."/>
            <person name="Weng J.K."/>
        </authorList>
    </citation>
    <scope>NUCLEOTIDE SEQUENCE [LARGE SCALE GENOMIC DNA]</scope>
    <source>
        <strain evidence="3">1611_PpyrPB1</strain>
        <tissue evidence="3">Whole body</tissue>
    </source>
</reference>
<feature type="transmembrane region" description="Helical" evidence="2">
    <location>
        <begin position="45"/>
        <end position="67"/>
    </location>
</feature>
<dbReference type="OrthoDB" id="6157510at2759"/>
<name>A0A5N4AJ52_PHOPY</name>
<keyword evidence="2" id="KW-1133">Transmembrane helix</keyword>
<evidence type="ECO:0000256" key="1">
    <source>
        <dbReference type="SAM" id="MobiDB-lite"/>
    </source>
</evidence>
<evidence type="ECO:0000313" key="3">
    <source>
        <dbReference type="EMBL" id="KAB0797238.1"/>
    </source>
</evidence>
<dbReference type="AlphaFoldDB" id="A0A5N4AJ52"/>
<dbReference type="PANTHER" id="PTHR33444">
    <property type="entry name" value="SI:DKEY-19B23.12-RELATED"/>
    <property type="match status" value="1"/>
</dbReference>
<dbReference type="EMBL" id="VVIM01000006">
    <property type="protein sequence ID" value="KAB0797238.1"/>
    <property type="molecule type" value="Genomic_DNA"/>
</dbReference>
<evidence type="ECO:0008006" key="6">
    <source>
        <dbReference type="Google" id="ProtNLM"/>
    </source>
</evidence>
<comment type="caution">
    <text evidence="3">The sequence shown here is derived from an EMBL/GenBank/DDBJ whole genome shotgun (WGS) entry which is preliminary data.</text>
</comment>
<feature type="transmembrane region" description="Helical" evidence="2">
    <location>
        <begin position="153"/>
        <end position="185"/>
    </location>
</feature>
<dbReference type="InParanoid" id="A0A5N4AJ52"/>
<keyword evidence="2" id="KW-0472">Membrane</keyword>
<keyword evidence="2" id="KW-0812">Transmembrane</keyword>
<dbReference type="InterPro" id="IPR040350">
    <property type="entry name" value="TMEM272"/>
</dbReference>
<feature type="compositionally biased region" description="Polar residues" evidence="1">
    <location>
        <begin position="1"/>
        <end position="16"/>
    </location>
</feature>
<feature type="transmembrane region" description="Helical" evidence="2">
    <location>
        <begin position="79"/>
        <end position="98"/>
    </location>
</feature>
<feature type="region of interest" description="Disordered" evidence="1">
    <location>
        <begin position="1"/>
        <end position="24"/>
    </location>
</feature>
<sequence length="188" mass="21200">MASSPPQEQAPLNMQRQPLEAGINRQDSQVKSQVDELREKVQKPAVSTGLIVFLILNIVMFCVGVATTKDCPIKPIIPIYLAVAGALGIVTKILPIVNMKFFNNTLIERVVYALFIIEFIWMILGSVWIYSIYEPPYKPITDQPHCNKTAYLLAFWLLTLHYIFLLLSILIPCCVFCCIFTCAMVSTN</sequence>
<dbReference type="Proteomes" id="UP000327044">
    <property type="component" value="Unassembled WGS sequence"/>
</dbReference>
<dbReference type="EMBL" id="VVIM01000006">
    <property type="protein sequence ID" value="KAB0797286.1"/>
    <property type="molecule type" value="Genomic_DNA"/>
</dbReference>
<dbReference type="PANTHER" id="PTHR33444:SF2">
    <property type="entry name" value="MARVEL DOMAIN-CONTAINING PROTEIN"/>
    <property type="match status" value="1"/>
</dbReference>
<gene>
    <name evidence="3" type="ORF">PPYR_08232</name>
    <name evidence="4" type="ORF">PPYR_08280</name>
</gene>
<accession>A0A5N4AJ52</accession>
<evidence type="ECO:0000313" key="5">
    <source>
        <dbReference type="Proteomes" id="UP000327044"/>
    </source>
</evidence>
<feature type="transmembrane region" description="Helical" evidence="2">
    <location>
        <begin position="110"/>
        <end position="133"/>
    </location>
</feature>
<protein>
    <recommendedName>
        <fullName evidence="6">G-protein coupled receptors family 3 profile domain-containing protein</fullName>
    </recommendedName>
</protein>
<evidence type="ECO:0000256" key="2">
    <source>
        <dbReference type="SAM" id="Phobius"/>
    </source>
</evidence>
<proteinExistence type="predicted"/>
<keyword evidence="5" id="KW-1185">Reference proteome</keyword>
<evidence type="ECO:0000313" key="4">
    <source>
        <dbReference type="EMBL" id="KAB0797286.1"/>
    </source>
</evidence>
<reference evidence="3" key="2">
    <citation type="submission" date="2019-08" db="EMBL/GenBank/DDBJ databases">
        <authorList>
            <consortium name="Photinus pyralis genome working group"/>
            <person name="Fallon T.R."/>
            <person name="Sander Lower S.E."/>
            <person name="Weng J.-K."/>
        </authorList>
    </citation>
    <scope>NUCLEOTIDE SEQUENCE</scope>
    <source>
        <strain evidence="3">1611_PpyrPB1</strain>
        <tissue evidence="3">Whole body</tissue>
    </source>
</reference>